<dbReference type="EMBL" id="JBIAMT010000005">
    <property type="protein sequence ID" value="MFF0499880.1"/>
    <property type="molecule type" value="Genomic_DNA"/>
</dbReference>
<dbReference type="SUPFAM" id="SSF48008">
    <property type="entry name" value="GntR ligand-binding domain-like"/>
    <property type="match status" value="1"/>
</dbReference>
<keyword evidence="3" id="KW-0804">Transcription</keyword>
<evidence type="ECO:0000256" key="2">
    <source>
        <dbReference type="ARBA" id="ARBA00023125"/>
    </source>
</evidence>
<accession>A0ABW6P9P8</accession>
<comment type="caution">
    <text evidence="5">The sequence shown here is derived from an EMBL/GenBank/DDBJ whole genome shotgun (WGS) entry which is preliminary data.</text>
</comment>
<dbReference type="SMART" id="SM00345">
    <property type="entry name" value="HTH_GNTR"/>
    <property type="match status" value="1"/>
</dbReference>
<dbReference type="PROSITE" id="PS50949">
    <property type="entry name" value="HTH_GNTR"/>
    <property type="match status" value="1"/>
</dbReference>
<feature type="domain" description="HTH gntR-type" evidence="4">
    <location>
        <begin position="1"/>
        <end position="66"/>
    </location>
</feature>
<reference evidence="5 6" key="1">
    <citation type="submission" date="2024-10" db="EMBL/GenBank/DDBJ databases">
        <title>The Natural Products Discovery Center: Release of the First 8490 Sequenced Strains for Exploring Actinobacteria Biosynthetic Diversity.</title>
        <authorList>
            <person name="Kalkreuter E."/>
            <person name="Kautsar S.A."/>
            <person name="Yang D."/>
            <person name="Bader C.D."/>
            <person name="Teijaro C.N."/>
            <person name="Fluegel L."/>
            <person name="Davis C.M."/>
            <person name="Simpson J.R."/>
            <person name="Lauterbach L."/>
            <person name="Steele A.D."/>
            <person name="Gui C."/>
            <person name="Meng S."/>
            <person name="Li G."/>
            <person name="Viehrig K."/>
            <person name="Ye F."/>
            <person name="Su P."/>
            <person name="Kiefer A.F."/>
            <person name="Nichols A."/>
            <person name="Cepeda A.J."/>
            <person name="Yan W."/>
            <person name="Fan B."/>
            <person name="Jiang Y."/>
            <person name="Adhikari A."/>
            <person name="Zheng C.-J."/>
            <person name="Schuster L."/>
            <person name="Cowan T.M."/>
            <person name="Smanski M.J."/>
            <person name="Chevrette M.G."/>
            <person name="De Carvalho L.P.S."/>
            <person name="Shen B."/>
        </authorList>
    </citation>
    <scope>NUCLEOTIDE SEQUENCE [LARGE SCALE GENOMIC DNA]</scope>
    <source>
        <strain evidence="5 6">NPDC004119</strain>
    </source>
</reference>
<dbReference type="CDD" id="cd07377">
    <property type="entry name" value="WHTH_GntR"/>
    <property type="match status" value="1"/>
</dbReference>
<dbReference type="PANTHER" id="PTHR43537">
    <property type="entry name" value="TRANSCRIPTIONAL REGULATOR, GNTR FAMILY"/>
    <property type="match status" value="1"/>
</dbReference>
<sequence length="235" mass="26177">MIAGHLRRQIVLGQLAEGDALPSETELMAEFDVSRPTLREAFRILESESLITVRRGAHGGARVQLPDPRVAARYAAVILQYQRTTLEDLYEARIVVEPPCVGLLAEIRSQEAIDRLRAALTEHDAVADDPMRSIQVHVAFHSLLIELTGNQTLRLLMGMLENIIDMANLTQVESTAGSSVYDRASRKGLAAHHRVVDLIEARDAEGAEQLWRKHLTEARDYLVRADIETVLDLMG</sequence>
<name>A0ABW6P9P8_9NOCA</name>
<dbReference type="Pfam" id="PF00392">
    <property type="entry name" value="GntR"/>
    <property type="match status" value="1"/>
</dbReference>
<keyword evidence="2" id="KW-0238">DNA-binding</keyword>
<keyword evidence="1" id="KW-0805">Transcription regulation</keyword>
<dbReference type="SMART" id="SM00895">
    <property type="entry name" value="FCD"/>
    <property type="match status" value="1"/>
</dbReference>
<protein>
    <submittedName>
        <fullName evidence="5">FadR/GntR family transcriptional regulator</fullName>
    </submittedName>
</protein>
<dbReference type="Gene3D" id="1.10.10.10">
    <property type="entry name" value="Winged helix-like DNA-binding domain superfamily/Winged helix DNA-binding domain"/>
    <property type="match status" value="1"/>
</dbReference>
<dbReference type="InterPro" id="IPR000524">
    <property type="entry name" value="Tscrpt_reg_HTH_GntR"/>
</dbReference>
<dbReference type="Gene3D" id="1.20.120.530">
    <property type="entry name" value="GntR ligand-binding domain-like"/>
    <property type="match status" value="1"/>
</dbReference>
<evidence type="ECO:0000256" key="3">
    <source>
        <dbReference type="ARBA" id="ARBA00023163"/>
    </source>
</evidence>
<dbReference type="RefSeq" id="WP_387398733.1">
    <property type="nucleotide sequence ID" value="NZ_JBIAMT010000005.1"/>
</dbReference>
<evidence type="ECO:0000313" key="5">
    <source>
        <dbReference type="EMBL" id="MFF0499880.1"/>
    </source>
</evidence>
<keyword evidence="6" id="KW-1185">Reference proteome</keyword>
<dbReference type="Pfam" id="PF07729">
    <property type="entry name" value="FCD"/>
    <property type="match status" value="1"/>
</dbReference>
<evidence type="ECO:0000313" key="6">
    <source>
        <dbReference type="Proteomes" id="UP001601442"/>
    </source>
</evidence>
<dbReference type="SUPFAM" id="SSF46785">
    <property type="entry name" value="Winged helix' DNA-binding domain"/>
    <property type="match status" value="1"/>
</dbReference>
<dbReference type="InterPro" id="IPR036388">
    <property type="entry name" value="WH-like_DNA-bd_sf"/>
</dbReference>
<evidence type="ECO:0000256" key="1">
    <source>
        <dbReference type="ARBA" id="ARBA00023015"/>
    </source>
</evidence>
<dbReference type="PRINTS" id="PR00035">
    <property type="entry name" value="HTHGNTR"/>
</dbReference>
<organism evidence="5 6">
    <name type="scientific">Nocardia aobensis</name>
    <dbReference type="NCBI Taxonomy" id="257277"/>
    <lineage>
        <taxon>Bacteria</taxon>
        <taxon>Bacillati</taxon>
        <taxon>Actinomycetota</taxon>
        <taxon>Actinomycetes</taxon>
        <taxon>Mycobacteriales</taxon>
        <taxon>Nocardiaceae</taxon>
        <taxon>Nocardia</taxon>
    </lineage>
</organism>
<dbReference type="PANTHER" id="PTHR43537:SF5">
    <property type="entry name" value="UXU OPERON TRANSCRIPTIONAL REGULATOR"/>
    <property type="match status" value="1"/>
</dbReference>
<dbReference type="InterPro" id="IPR008920">
    <property type="entry name" value="TF_FadR/GntR_C"/>
</dbReference>
<gene>
    <name evidence="5" type="ORF">ACFYU5_26005</name>
</gene>
<dbReference type="InterPro" id="IPR036390">
    <property type="entry name" value="WH_DNA-bd_sf"/>
</dbReference>
<evidence type="ECO:0000259" key="4">
    <source>
        <dbReference type="PROSITE" id="PS50949"/>
    </source>
</evidence>
<dbReference type="Proteomes" id="UP001601442">
    <property type="component" value="Unassembled WGS sequence"/>
</dbReference>
<proteinExistence type="predicted"/>
<dbReference type="InterPro" id="IPR011711">
    <property type="entry name" value="GntR_C"/>
</dbReference>